<dbReference type="EMBL" id="BOCI01000495">
    <property type="protein sequence ID" value="GHW02135.1"/>
    <property type="molecule type" value="Genomic_DNA"/>
</dbReference>
<dbReference type="InterPro" id="IPR002560">
    <property type="entry name" value="Transposase_DDE"/>
</dbReference>
<accession>A0ABQ3W6F0</accession>
<dbReference type="InterPro" id="IPR047951">
    <property type="entry name" value="Transpos_ISL3"/>
</dbReference>
<comment type="caution">
    <text evidence="2">The sequence shown here is derived from an EMBL/GenBank/DDBJ whole genome shotgun (WGS) entry which is preliminary data.</text>
</comment>
<dbReference type="Proteomes" id="UP000616547">
    <property type="component" value="Unassembled WGS sequence"/>
</dbReference>
<protein>
    <recommendedName>
        <fullName evidence="1">Transposase IS204/IS1001/IS1096/IS1165 DDE domain-containing protein</fullName>
    </recommendedName>
</protein>
<evidence type="ECO:0000313" key="2">
    <source>
        <dbReference type="EMBL" id="GHW02135.1"/>
    </source>
</evidence>
<dbReference type="NCBIfam" id="NF033550">
    <property type="entry name" value="transpos_ISL3"/>
    <property type="match status" value="1"/>
</dbReference>
<organism evidence="2 3">
    <name type="scientific">Lactobacillus nasalidis</name>
    <dbReference type="NCBI Taxonomy" id="2797258"/>
    <lineage>
        <taxon>Bacteria</taxon>
        <taxon>Bacillati</taxon>
        <taxon>Bacillota</taxon>
        <taxon>Bacilli</taxon>
        <taxon>Lactobacillales</taxon>
        <taxon>Lactobacillaceae</taxon>
        <taxon>Lactobacillus</taxon>
    </lineage>
</organism>
<evidence type="ECO:0000313" key="3">
    <source>
        <dbReference type="Proteomes" id="UP000616547"/>
    </source>
</evidence>
<dbReference type="PANTHER" id="PTHR33498">
    <property type="entry name" value="TRANSPOSASE FOR INSERTION SEQUENCE ELEMENT IS1557"/>
    <property type="match status" value="1"/>
</dbReference>
<keyword evidence="3" id="KW-1185">Reference proteome</keyword>
<feature type="domain" description="Transposase IS204/IS1001/IS1096/IS1165 DDE" evidence="1">
    <location>
        <begin position="38"/>
        <end position="284"/>
    </location>
</feature>
<proteinExistence type="predicted"/>
<dbReference type="PANTHER" id="PTHR33498:SF1">
    <property type="entry name" value="TRANSPOSASE FOR INSERTION SEQUENCE ELEMENT IS1557"/>
    <property type="match status" value="1"/>
</dbReference>
<dbReference type="Pfam" id="PF01610">
    <property type="entry name" value="DDE_Tnp_ISL3"/>
    <property type="match status" value="1"/>
</dbReference>
<sequence length="307" mass="36058">MTSIARENSVSVTTVQRCLDECSAQFTLSFDSLPEHLAFDEFRGIGRKLHFICQDGEKHTIVVILQNRFKSTIRKYFEQFPETTRKAVKTISTDLNCYYGSLARELFPNAKVVVDRFHMVQMVTRSFTGFRVQFMKEMDKTSREYKLLKSHWKLYLKKYKELEGTHQVYNRSLRAPYTQSQIVSEGLQCDETLENTYNFMQDFMYALKYKDPEKIEELLSGNTRQYCPQLRTTIRSFRRSFRAVLNGAALPFSNGCLEGLNRKIKQIERTAYGYSNFTHLLKRIRLEQNLISLKKSAKRLEAVQHSH</sequence>
<name>A0ABQ3W6F0_9LACO</name>
<gene>
    <name evidence="2" type="ORF">lacNasYZ03_18220</name>
</gene>
<reference evidence="3" key="1">
    <citation type="submission" date="2021-01" db="EMBL/GenBank/DDBJ databases">
        <title>Draft genome sequence of Nasalis larvatus strain YZ03.</title>
        <authorList>
            <person name="Suzuki-Hashido N."/>
            <person name="Tsuchida S."/>
            <person name="Hayakawa T."/>
        </authorList>
    </citation>
    <scope>NUCLEOTIDE SEQUENCE [LARGE SCALE GENOMIC DNA]</scope>
    <source>
        <strain evidence="3">YZ03</strain>
    </source>
</reference>
<evidence type="ECO:0000259" key="1">
    <source>
        <dbReference type="Pfam" id="PF01610"/>
    </source>
</evidence>